<reference evidence="5 6" key="1">
    <citation type="journal article" date="2015" name="Genome Biol. Evol.">
        <title>Phylogenomic analyses indicate that early fungi evolved digesting cell walls of algal ancestors of land plants.</title>
        <authorList>
            <person name="Chang Y."/>
            <person name="Wang S."/>
            <person name="Sekimoto S."/>
            <person name="Aerts A.L."/>
            <person name="Choi C."/>
            <person name="Clum A."/>
            <person name="LaButti K.M."/>
            <person name="Lindquist E.A."/>
            <person name="Yee Ngan C."/>
            <person name="Ohm R.A."/>
            <person name="Salamov A.A."/>
            <person name="Grigoriev I.V."/>
            <person name="Spatafora J.W."/>
            <person name="Berbee M.L."/>
        </authorList>
    </citation>
    <scope>NUCLEOTIDE SEQUENCE [LARGE SCALE GENOMIC DNA]</scope>
    <source>
        <strain evidence="5 6">JEL478</strain>
    </source>
</reference>
<evidence type="ECO:0000256" key="3">
    <source>
        <dbReference type="SAM" id="MobiDB-lite"/>
    </source>
</evidence>
<feature type="region of interest" description="Disordered" evidence="3">
    <location>
        <begin position="1"/>
        <end position="45"/>
    </location>
</feature>
<dbReference type="GO" id="GO:0034080">
    <property type="term" value="P:CENP-A containing chromatin assembly"/>
    <property type="evidence" value="ECO:0007669"/>
    <property type="project" value="TreeGrafter"/>
</dbReference>
<keyword evidence="1" id="KW-0677">Repeat</keyword>
<name>A0A139AB99_GONPJ</name>
<protein>
    <recommendedName>
        <fullName evidence="4">Tetratricopeptide SHNi-TPR domain-containing protein</fullName>
    </recommendedName>
</protein>
<proteinExistence type="predicted"/>
<dbReference type="EMBL" id="KQ965772">
    <property type="protein sequence ID" value="KXS13988.1"/>
    <property type="molecule type" value="Genomic_DNA"/>
</dbReference>
<dbReference type="InterPro" id="IPR051730">
    <property type="entry name" value="NASP-like"/>
</dbReference>
<dbReference type="GO" id="GO:0042393">
    <property type="term" value="F:histone binding"/>
    <property type="evidence" value="ECO:0007669"/>
    <property type="project" value="TreeGrafter"/>
</dbReference>
<accession>A0A139AB99</accession>
<feature type="compositionally biased region" description="Acidic residues" evidence="3">
    <location>
        <begin position="131"/>
        <end position="158"/>
    </location>
</feature>
<feature type="region of interest" description="Disordered" evidence="3">
    <location>
        <begin position="361"/>
        <end position="381"/>
    </location>
</feature>
<dbReference type="PANTHER" id="PTHR15081">
    <property type="entry name" value="NUCLEAR AUTOANTIGENIC SPERM PROTEIN NASP -RELATED"/>
    <property type="match status" value="1"/>
</dbReference>
<feature type="compositionally biased region" description="Basic and acidic residues" evidence="3">
    <location>
        <begin position="36"/>
        <end position="45"/>
    </location>
</feature>
<dbReference type="SUPFAM" id="SSF48452">
    <property type="entry name" value="TPR-like"/>
    <property type="match status" value="1"/>
</dbReference>
<evidence type="ECO:0000313" key="6">
    <source>
        <dbReference type="Proteomes" id="UP000070544"/>
    </source>
</evidence>
<evidence type="ECO:0000259" key="4">
    <source>
        <dbReference type="Pfam" id="PF10516"/>
    </source>
</evidence>
<dbReference type="STRING" id="1344416.A0A139AB99"/>
<dbReference type="GO" id="GO:0005654">
    <property type="term" value="C:nucleoplasm"/>
    <property type="evidence" value="ECO:0007669"/>
    <property type="project" value="TreeGrafter"/>
</dbReference>
<dbReference type="Gene3D" id="1.25.40.10">
    <property type="entry name" value="Tetratricopeptide repeat domain"/>
    <property type="match status" value="1"/>
</dbReference>
<evidence type="ECO:0000256" key="1">
    <source>
        <dbReference type="ARBA" id="ARBA00022737"/>
    </source>
</evidence>
<sequence>MSEIEASKSPARPNQLSPTLAANTNGAAIENAQDASARDIPADENLTKEQKIERIGALLEEGKNLYKLSQFEDAAAKLGQAAAFSEEVHSHISPESGDVFFWYGKTLLKTAIQSAGLFDGKVVKKKSGEGAADDSGDGEAEDDDDDDDDDDDISTGEEGDDFTLAWEVLEIARTVYEKDASPDGKARLAQVFMLQGEVGLEDDNPPQSVQSFHSALSLKKSYLPPTHRELVEVHHLLGLALETDGKVEAAVEQFRMAKKVLEGRREEILAERAAKEVQGGEGGTKGKGKGKAAAEEGNEGGHDEVKDIEELIPELEDKIADLSTLPSALLTDASQGGFLADARKQLAAAPVNDVSGLVKKRKVGEAEGEVGNGKKMRADEA</sequence>
<evidence type="ECO:0000313" key="5">
    <source>
        <dbReference type="EMBL" id="KXS13988.1"/>
    </source>
</evidence>
<dbReference type="Proteomes" id="UP000070544">
    <property type="component" value="Unassembled WGS sequence"/>
</dbReference>
<dbReference type="InterPro" id="IPR019544">
    <property type="entry name" value="Tetratricopeptide_SHNi-TPR_dom"/>
</dbReference>
<dbReference type="PANTHER" id="PTHR15081:SF1">
    <property type="entry name" value="NUCLEAR AUTOANTIGENIC SPERM PROTEIN"/>
    <property type="match status" value="1"/>
</dbReference>
<dbReference type="Pfam" id="PF10516">
    <property type="entry name" value="SHNi-TPR"/>
    <property type="match status" value="1"/>
</dbReference>
<feature type="region of interest" description="Disordered" evidence="3">
    <location>
        <begin position="127"/>
        <end position="158"/>
    </location>
</feature>
<feature type="region of interest" description="Disordered" evidence="3">
    <location>
        <begin position="273"/>
        <end position="302"/>
    </location>
</feature>
<keyword evidence="2" id="KW-0802">TPR repeat</keyword>
<evidence type="ECO:0000256" key="2">
    <source>
        <dbReference type="ARBA" id="ARBA00022803"/>
    </source>
</evidence>
<feature type="compositionally biased region" description="Polar residues" evidence="3">
    <location>
        <begin position="12"/>
        <end position="26"/>
    </location>
</feature>
<dbReference type="OrthoDB" id="5587616at2759"/>
<dbReference type="OMA" id="IAECHYK"/>
<dbReference type="GO" id="GO:0006335">
    <property type="term" value="P:DNA replication-dependent chromatin assembly"/>
    <property type="evidence" value="ECO:0007669"/>
    <property type="project" value="TreeGrafter"/>
</dbReference>
<dbReference type="InterPro" id="IPR011990">
    <property type="entry name" value="TPR-like_helical_dom_sf"/>
</dbReference>
<feature type="domain" description="Tetratricopeptide SHNi-TPR" evidence="4">
    <location>
        <begin position="189"/>
        <end position="226"/>
    </location>
</feature>
<organism evidence="5 6">
    <name type="scientific">Gonapodya prolifera (strain JEL478)</name>
    <name type="common">Monoblepharis prolifera</name>
    <dbReference type="NCBI Taxonomy" id="1344416"/>
    <lineage>
        <taxon>Eukaryota</taxon>
        <taxon>Fungi</taxon>
        <taxon>Fungi incertae sedis</taxon>
        <taxon>Chytridiomycota</taxon>
        <taxon>Chytridiomycota incertae sedis</taxon>
        <taxon>Monoblepharidomycetes</taxon>
        <taxon>Monoblepharidales</taxon>
        <taxon>Gonapodyaceae</taxon>
        <taxon>Gonapodya</taxon>
    </lineage>
</organism>
<keyword evidence="6" id="KW-1185">Reference proteome</keyword>
<dbReference type="AlphaFoldDB" id="A0A139AB99"/>
<gene>
    <name evidence="5" type="ORF">M427DRAFT_57987</name>
</gene>